<comment type="caution">
    <text evidence="1">The sequence shown here is derived from an EMBL/GenBank/DDBJ whole genome shotgun (WGS) entry which is preliminary data.</text>
</comment>
<dbReference type="OrthoDB" id="448595at2759"/>
<accession>A0A9P1G9C7</accession>
<dbReference type="AlphaFoldDB" id="A0A9P1G9C7"/>
<gene>
    <name evidence="1" type="ORF">C1SCF055_LOCUS28434</name>
</gene>
<dbReference type="EMBL" id="CAMXCT030003112">
    <property type="protein sequence ID" value="CAL4789797.1"/>
    <property type="molecule type" value="Genomic_DNA"/>
</dbReference>
<proteinExistence type="predicted"/>
<name>A0A9P1G9C7_9DINO</name>
<reference evidence="1" key="1">
    <citation type="submission" date="2022-10" db="EMBL/GenBank/DDBJ databases">
        <authorList>
            <person name="Chen Y."/>
            <person name="Dougan E. K."/>
            <person name="Chan C."/>
            <person name="Rhodes N."/>
            <person name="Thang M."/>
        </authorList>
    </citation>
    <scope>NUCLEOTIDE SEQUENCE</scope>
</reference>
<reference evidence="2 3" key="2">
    <citation type="submission" date="2024-05" db="EMBL/GenBank/DDBJ databases">
        <authorList>
            <person name="Chen Y."/>
            <person name="Shah S."/>
            <person name="Dougan E. K."/>
            <person name="Thang M."/>
            <person name="Chan C."/>
        </authorList>
    </citation>
    <scope>NUCLEOTIDE SEQUENCE [LARGE SCALE GENOMIC DNA]</scope>
</reference>
<dbReference type="Proteomes" id="UP001152797">
    <property type="component" value="Unassembled WGS sequence"/>
</dbReference>
<evidence type="ECO:0000313" key="3">
    <source>
        <dbReference type="Proteomes" id="UP001152797"/>
    </source>
</evidence>
<protein>
    <submittedName>
        <fullName evidence="1">Uncharacterized protein</fullName>
    </submittedName>
</protein>
<keyword evidence="3" id="KW-1185">Reference proteome</keyword>
<dbReference type="EMBL" id="CAMXCT010003112">
    <property type="protein sequence ID" value="CAI4002485.1"/>
    <property type="molecule type" value="Genomic_DNA"/>
</dbReference>
<evidence type="ECO:0000313" key="2">
    <source>
        <dbReference type="EMBL" id="CAL4789797.1"/>
    </source>
</evidence>
<dbReference type="EMBL" id="CAMXCT020003112">
    <property type="protein sequence ID" value="CAL1155860.1"/>
    <property type="molecule type" value="Genomic_DNA"/>
</dbReference>
<evidence type="ECO:0000313" key="1">
    <source>
        <dbReference type="EMBL" id="CAI4002485.1"/>
    </source>
</evidence>
<sequence>MQEHSKRRKSDSAGGAGLTSISVATPHGAQLAFSAAVDTIADECNMKFDACNRLESQIGDAVLRLQRKESFKMPWDEVPHKQFWNHAKPVDLFKLPLLGRFDKPAFHPVAQMVEDQLNQWARRALLDKAGSLIAEDDLQRSLRDSVSSKAVGTVVKRISDYNKFAQFLVSDCHKRPLQPSESDFYRYLCHMKETGAGATSGATLLQAWSFFRFTFGVDAGDQGALGLSSYKTATGERRAILLPLIALGCGLDENSWAMAWRAARKASGADTMGHLMSADSQFADVWLDRRMTTAEGSYWVKDVLVMLGMDAVSANAYSSHSLKSTCLSWVSKAGNMTLQERLWLGHHETEEGKMAVTYARDALVAAIIKLRLVVEAIKKGLFDPDLPRAERIAQATGASFDSRTIAEKSHIEVETENRLAAEELHFAADMAGSDVDDAAAVGETPIALPGDRVAHDRNPFPPIAPACCVKHRLSGIVHMISDVEKLACGRRITCNMIPMEDSFGDPGQMEFCEQCRAVSGL</sequence>
<organism evidence="1">
    <name type="scientific">Cladocopium goreaui</name>
    <dbReference type="NCBI Taxonomy" id="2562237"/>
    <lineage>
        <taxon>Eukaryota</taxon>
        <taxon>Sar</taxon>
        <taxon>Alveolata</taxon>
        <taxon>Dinophyceae</taxon>
        <taxon>Suessiales</taxon>
        <taxon>Symbiodiniaceae</taxon>
        <taxon>Cladocopium</taxon>
    </lineage>
</organism>